<reference evidence="2" key="1">
    <citation type="journal article" date="2011" name="PLoS Genet.">
        <title>Genomic analysis of the necrotrophic fungal pathogens Sclerotinia sclerotiorum and Botrytis cinerea.</title>
        <authorList>
            <person name="Amselem J."/>
            <person name="Cuomo C.A."/>
            <person name="van Kan J.A."/>
            <person name="Viaud M."/>
            <person name="Benito E.P."/>
            <person name="Couloux A."/>
            <person name="Coutinho P.M."/>
            <person name="de Vries R.P."/>
            <person name="Dyer P.S."/>
            <person name="Fillinger S."/>
            <person name="Fournier E."/>
            <person name="Gout L."/>
            <person name="Hahn M."/>
            <person name="Kohn L."/>
            <person name="Lapalu N."/>
            <person name="Plummer K.M."/>
            <person name="Pradier J.M."/>
            <person name="Quevillon E."/>
            <person name="Sharon A."/>
            <person name="Simon A."/>
            <person name="ten Have A."/>
            <person name="Tudzynski B."/>
            <person name="Tudzynski P."/>
            <person name="Wincker P."/>
            <person name="Andrew M."/>
            <person name="Anthouard V."/>
            <person name="Beever R.E."/>
            <person name="Beffa R."/>
            <person name="Benoit I."/>
            <person name="Bouzid O."/>
            <person name="Brault B."/>
            <person name="Chen Z."/>
            <person name="Choquer M."/>
            <person name="Collemare J."/>
            <person name="Cotton P."/>
            <person name="Danchin E.G."/>
            <person name="Da Silva C."/>
            <person name="Gautier A."/>
            <person name="Giraud C."/>
            <person name="Giraud T."/>
            <person name="Gonzalez C."/>
            <person name="Grossetete S."/>
            <person name="Guldener U."/>
            <person name="Henrissat B."/>
            <person name="Howlett B.J."/>
            <person name="Kodira C."/>
            <person name="Kretschmer M."/>
            <person name="Lappartient A."/>
            <person name="Leroch M."/>
            <person name="Levis C."/>
            <person name="Mauceli E."/>
            <person name="Neuveglise C."/>
            <person name="Oeser B."/>
            <person name="Pearson M."/>
            <person name="Poulain J."/>
            <person name="Poussereau N."/>
            <person name="Quesneville H."/>
            <person name="Rascle C."/>
            <person name="Schumacher J."/>
            <person name="Segurens B."/>
            <person name="Sexton A."/>
            <person name="Silva E."/>
            <person name="Sirven C."/>
            <person name="Soanes D.M."/>
            <person name="Talbot N.J."/>
            <person name="Templeton M."/>
            <person name="Yandava C."/>
            <person name="Yarden O."/>
            <person name="Zeng Q."/>
            <person name="Rollins J.A."/>
            <person name="Lebrun M.H."/>
            <person name="Dickman M."/>
        </authorList>
    </citation>
    <scope>NUCLEOTIDE SEQUENCE [LARGE SCALE GENOMIC DNA]</scope>
    <source>
        <strain evidence="2">T4</strain>
    </source>
</reference>
<proteinExistence type="predicted"/>
<sequence>MSLCNIDQSEVGLSSTLRQRETLSHEKCSFQRHKVTVFGIVHEIYIYPKGMAVSLPPGNSRERQHFTLPPQHKMTLRHNVKVTIEQRVEAKVNGGGSSVTERSLIGHEIRQGWPMV</sequence>
<dbReference type="Proteomes" id="UP000008177">
    <property type="component" value="Unplaced contigs"/>
</dbReference>
<protein>
    <submittedName>
        <fullName evidence="1">Uncharacterized protein</fullName>
    </submittedName>
</protein>
<dbReference type="AlphaFoldDB" id="G2YIC0"/>
<accession>G2YIC0</accession>
<organism evidence="1 2">
    <name type="scientific">Botryotinia fuckeliana (strain T4)</name>
    <name type="common">Noble rot fungus</name>
    <name type="synonym">Botrytis cinerea</name>
    <dbReference type="NCBI Taxonomy" id="999810"/>
    <lineage>
        <taxon>Eukaryota</taxon>
        <taxon>Fungi</taxon>
        <taxon>Dikarya</taxon>
        <taxon>Ascomycota</taxon>
        <taxon>Pezizomycotina</taxon>
        <taxon>Leotiomycetes</taxon>
        <taxon>Helotiales</taxon>
        <taxon>Sclerotiniaceae</taxon>
        <taxon>Botrytis</taxon>
    </lineage>
</organism>
<gene>
    <name evidence="1" type="ORF">BofuT4_P017630.1</name>
</gene>
<dbReference type="EMBL" id="FQ790337">
    <property type="protein sequence ID" value="CCD51457.1"/>
    <property type="molecule type" value="Genomic_DNA"/>
</dbReference>
<evidence type="ECO:0000313" key="2">
    <source>
        <dbReference type="Proteomes" id="UP000008177"/>
    </source>
</evidence>
<dbReference type="InParanoid" id="G2YIC0"/>
<name>G2YIC0_BOTF4</name>
<evidence type="ECO:0000313" key="1">
    <source>
        <dbReference type="EMBL" id="CCD51457.1"/>
    </source>
</evidence>
<dbReference type="HOGENOM" id="CLU_2096511_0_0_1"/>